<dbReference type="InterPro" id="IPR006550">
    <property type="entry name" value="PNKP"/>
</dbReference>
<feature type="compositionally biased region" description="Polar residues" evidence="6">
    <location>
        <begin position="152"/>
        <end position="168"/>
    </location>
</feature>
<organism evidence="8">
    <name type="scientific">Culicoides sonorensis</name>
    <name type="common">Biting midge</name>
    <dbReference type="NCBI Taxonomy" id="179676"/>
    <lineage>
        <taxon>Eukaryota</taxon>
        <taxon>Metazoa</taxon>
        <taxon>Ecdysozoa</taxon>
        <taxon>Arthropoda</taxon>
        <taxon>Hexapoda</taxon>
        <taxon>Insecta</taxon>
        <taxon>Pterygota</taxon>
        <taxon>Neoptera</taxon>
        <taxon>Endopterygota</taxon>
        <taxon>Diptera</taxon>
        <taxon>Nematocera</taxon>
        <taxon>Chironomoidea</taxon>
        <taxon>Ceratopogonidae</taxon>
        <taxon>Ceratopogoninae</taxon>
        <taxon>Culicoides</taxon>
        <taxon>Monoculicoides</taxon>
    </lineage>
</organism>
<dbReference type="Gene3D" id="2.60.200.20">
    <property type="match status" value="1"/>
</dbReference>
<evidence type="ECO:0000256" key="3">
    <source>
        <dbReference type="ARBA" id="ARBA00022801"/>
    </source>
</evidence>
<evidence type="ECO:0000256" key="6">
    <source>
        <dbReference type="SAM" id="MobiDB-lite"/>
    </source>
</evidence>
<dbReference type="InterPro" id="IPR041388">
    <property type="entry name" value="FHA_2"/>
</dbReference>
<dbReference type="InterPro" id="IPR023214">
    <property type="entry name" value="HAD_sf"/>
</dbReference>
<dbReference type="PROSITE" id="PS50006">
    <property type="entry name" value="FHA_DOMAIN"/>
    <property type="match status" value="1"/>
</dbReference>
<evidence type="ECO:0000256" key="5">
    <source>
        <dbReference type="ARBA" id="ARBA00023242"/>
    </source>
</evidence>
<keyword evidence="5" id="KW-0539">Nucleus</keyword>
<dbReference type="VEuPathDB" id="VectorBase:CSON002478"/>
<gene>
    <name evidence="8" type="primary">CSON002478</name>
</gene>
<dbReference type="InterPro" id="IPR013954">
    <property type="entry name" value="PNK3P"/>
</dbReference>
<evidence type="ECO:0000256" key="2">
    <source>
        <dbReference type="ARBA" id="ARBA00022763"/>
    </source>
</evidence>
<protein>
    <submittedName>
        <fullName evidence="8">CSON002478 protein</fullName>
    </submittedName>
</protein>
<dbReference type="CDD" id="cd01625">
    <property type="entry name" value="HAD_PNP"/>
    <property type="match status" value="1"/>
</dbReference>
<dbReference type="InterPro" id="IPR006551">
    <property type="entry name" value="Polynucleotide_phosphatase"/>
</dbReference>
<evidence type="ECO:0000313" key="8">
    <source>
        <dbReference type="EMBL" id="SSX30433.1"/>
    </source>
</evidence>
<accession>A0A336MNP9</accession>
<dbReference type="Pfam" id="PF13671">
    <property type="entry name" value="AAA_33"/>
    <property type="match status" value="1"/>
</dbReference>
<dbReference type="GO" id="GO:0046403">
    <property type="term" value="F:polynucleotide 3'-phosphatase activity"/>
    <property type="evidence" value="ECO:0007669"/>
    <property type="project" value="InterPro"/>
</dbReference>
<dbReference type="NCBIfam" id="TIGR01662">
    <property type="entry name" value="HAD-SF-IIIA"/>
    <property type="match status" value="1"/>
</dbReference>
<dbReference type="GO" id="GO:0006281">
    <property type="term" value="P:DNA repair"/>
    <property type="evidence" value="ECO:0007669"/>
    <property type="project" value="UniProtKB-KW"/>
</dbReference>
<evidence type="ECO:0000256" key="1">
    <source>
        <dbReference type="ARBA" id="ARBA00004123"/>
    </source>
</evidence>
<feature type="domain" description="FHA" evidence="7">
    <location>
        <begin position="31"/>
        <end position="82"/>
    </location>
</feature>
<dbReference type="InterPro" id="IPR036412">
    <property type="entry name" value="HAD-like_sf"/>
</dbReference>
<dbReference type="InterPro" id="IPR000253">
    <property type="entry name" value="FHA_dom"/>
</dbReference>
<keyword evidence="2" id="KW-0227">DNA damage</keyword>
<name>A0A336MNP9_CULSO</name>
<dbReference type="SUPFAM" id="SSF52540">
    <property type="entry name" value="P-loop containing nucleoside triphosphate hydrolases"/>
    <property type="match status" value="1"/>
</dbReference>
<evidence type="ECO:0000259" key="7">
    <source>
        <dbReference type="PROSITE" id="PS50006"/>
    </source>
</evidence>
<dbReference type="PANTHER" id="PTHR12083">
    <property type="entry name" value="BIFUNCTIONAL POLYNUCLEOTIDE PHOSPHATASE/KINASE"/>
    <property type="match status" value="1"/>
</dbReference>
<dbReference type="OMA" id="AADWKWW"/>
<dbReference type="InterPro" id="IPR027417">
    <property type="entry name" value="P-loop_NTPase"/>
</dbReference>
<dbReference type="InterPro" id="IPR006549">
    <property type="entry name" value="HAD-SF_hydro_IIIA"/>
</dbReference>
<dbReference type="AlphaFoldDB" id="A0A336MNP9"/>
<dbReference type="NCBIfam" id="TIGR01663">
    <property type="entry name" value="PNK-3'Pase"/>
    <property type="match status" value="1"/>
</dbReference>
<dbReference type="InterPro" id="IPR008984">
    <property type="entry name" value="SMAD_FHA_dom_sf"/>
</dbReference>
<dbReference type="GO" id="GO:0005634">
    <property type="term" value="C:nucleus"/>
    <property type="evidence" value="ECO:0007669"/>
    <property type="project" value="UniProtKB-SubCell"/>
</dbReference>
<dbReference type="GO" id="GO:0003690">
    <property type="term" value="F:double-stranded DNA binding"/>
    <property type="evidence" value="ECO:0007669"/>
    <property type="project" value="TreeGrafter"/>
</dbReference>
<dbReference type="FunFam" id="3.40.50.1000:FF:000078">
    <property type="entry name" value="Bifunctional polynucleotide phosphatase/kinase"/>
    <property type="match status" value="1"/>
</dbReference>
<dbReference type="Gene3D" id="3.40.50.1000">
    <property type="entry name" value="HAD superfamily/HAD-like"/>
    <property type="match status" value="1"/>
</dbReference>
<dbReference type="PANTHER" id="PTHR12083:SF9">
    <property type="entry name" value="BIFUNCTIONAL POLYNUCLEOTIDE PHOSPHATASE_KINASE"/>
    <property type="match status" value="1"/>
</dbReference>
<dbReference type="GO" id="GO:0046404">
    <property type="term" value="F:ATP-dependent polydeoxyribonucleotide 5'-hydroxyl-kinase activity"/>
    <property type="evidence" value="ECO:0007669"/>
    <property type="project" value="InterPro"/>
</dbReference>
<reference evidence="8" key="1">
    <citation type="submission" date="2018-07" db="EMBL/GenBank/DDBJ databases">
        <authorList>
            <person name="Quirk P.G."/>
            <person name="Krulwich T.A."/>
        </authorList>
    </citation>
    <scope>NUCLEOTIDE SEQUENCE</scope>
</reference>
<feature type="region of interest" description="Disordered" evidence="6">
    <location>
        <begin position="120"/>
        <end position="172"/>
    </location>
</feature>
<feature type="compositionally biased region" description="Polar residues" evidence="6">
    <location>
        <begin position="376"/>
        <end position="387"/>
    </location>
</feature>
<dbReference type="EMBL" id="UFQT01001411">
    <property type="protein sequence ID" value="SSX30433.1"/>
    <property type="molecule type" value="Genomic_DNA"/>
</dbReference>
<dbReference type="Pfam" id="PF08645">
    <property type="entry name" value="PNK3P"/>
    <property type="match status" value="1"/>
</dbReference>
<dbReference type="NCBIfam" id="TIGR01664">
    <property type="entry name" value="DNA-3'-Pase"/>
    <property type="match status" value="1"/>
</dbReference>
<sequence>MSSNSEKTLIKCILKSSDPAFPSVEIGSEKVYIGRNRDCRIQSIQCSKKQISAKISVLSNGETVLFLNRMGTNPSSLNGQEMKFFIAYEAKDGDKLEPVKDLGLFYTVEIKDENGKTENVKTPDIEKLNSDAGKRRSSTELIQNDTKKIRTTQENVSPNSSQSKTSSLPCPDDKWDEIDGGKLYIFTSKGVQHGPKIAGYDIDGTIIKTKSGNVFPKNIDDWQIAFSQVPGKLKSLHKDGYKIVFFTNQAGISSGKLKITEFRKKVERIISKLNIPVQVFISTGKGKYRKPILGMWETLEKKANGNFTIDLSESFYCGDAAGRPEKKGPSKRKKDFSCSDRLFAMNIGVKFYTPEENFQNAKQDKDWTQPGFDPKTFNSNSSMTLTNPPDALKKPVNQEVIVMVGMPASGKSSFARKHFETSGYAYINRDSLGSWQKCVSALEKAVQENKNAVIDNTNPDAESRKRYIEVAKKRKIPCRCFIMATTEAQAKHNNVFRELTDPFHSVIKDMVFHGYKSKFQEPSLKEGFTEIVKVNCIPQFDDPEKEKLYKMYLVEK</sequence>
<keyword evidence="4" id="KW-0234">DNA repair</keyword>
<dbReference type="SUPFAM" id="SSF49879">
    <property type="entry name" value="SMAD/FHA domain"/>
    <property type="match status" value="1"/>
</dbReference>
<dbReference type="CDD" id="cd22671">
    <property type="entry name" value="FHA_APTX-like"/>
    <property type="match status" value="1"/>
</dbReference>
<proteinExistence type="predicted"/>
<comment type="subcellular location">
    <subcellularLocation>
        <location evidence="1">Nucleus</location>
    </subcellularLocation>
</comment>
<evidence type="ECO:0000256" key="4">
    <source>
        <dbReference type="ARBA" id="ARBA00023204"/>
    </source>
</evidence>
<dbReference type="SUPFAM" id="SSF56784">
    <property type="entry name" value="HAD-like"/>
    <property type="match status" value="1"/>
</dbReference>
<dbReference type="FunFam" id="3.40.50.300:FF:000737">
    <property type="entry name" value="Bifunctional polynucleotide phosphatase/kinase"/>
    <property type="match status" value="1"/>
</dbReference>
<feature type="region of interest" description="Disordered" evidence="6">
    <location>
        <begin position="362"/>
        <end position="391"/>
    </location>
</feature>
<dbReference type="Pfam" id="PF17913">
    <property type="entry name" value="FHA_2"/>
    <property type="match status" value="1"/>
</dbReference>
<keyword evidence="3" id="KW-0378">Hydrolase</keyword>
<dbReference type="Gene3D" id="3.40.50.300">
    <property type="entry name" value="P-loop containing nucleotide triphosphate hydrolases"/>
    <property type="match status" value="1"/>
</dbReference>
<feature type="compositionally biased region" description="Basic and acidic residues" evidence="6">
    <location>
        <begin position="120"/>
        <end position="138"/>
    </location>
</feature>